<feature type="non-terminal residue" evidence="1">
    <location>
        <position position="1"/>
    </location>
</feature>
<protein>
    <submittedName>
        <fullName evidence="1">Uncharacterized protein</fullName>
    </submittedName>
</protein>
<keyword evidence="2" id="KW-1185">Reference proteome</keyword>
<proteinExistence type="predicted"/>
<evidence type="ECO:0000313" key="2">
    <source>
        <dbReference type="Proteomes" id="UP000308652"/>
    </source>
</evidence>
<gene>
    <name evidence="1" type="ORF">BDQ12DRAFT_607107</name>
</gene>
<dbReference type="EMBL" id="ML213606">
    <property type="protein sequence ID" value="TFK37884.1"/>
    <property type="molecule type" value="Genomic_DNA"/>
</dbReference>
<name>A0A5C3LXM2_9AGAR</name>
<sequence length="113" mass="12868">KLQWFSDHKCTPEEIQQVCDVVVKHWKESYNSSDKDQRPAWTVNASKKHVSKYAPVQSEVLEPDNIETYLLEPPVKTELIANFGGYMKYWHSATSSTLMLAKMGSDFCSAPGK</sequence>
<reference evidence="1 2" key="1">
    <citation type="journal article" date="2019" name="Nat. Ecol. Evol.">
        <title>Megaphylogeny resolves global patterns of mushroom evolution.</title>
        <authorList>
            <person name="Varga T."/>
            <person name="Krizsan K."/>
            <person name="Foldi C."/>
            <person name="Dima B."/>
            <person name="Sanchez-Garcia M."/>
            <person name="Sanchez-Ramirez S."/>
            <person name="Szollosi G.J."/>
            <person name="Szarkandi J.G."/>
            <person name="Papp V."/>
            <person name="Albert L."/>
            <person name="Andreopoulos W."/>
            <person name="Angelini C."/>
            <person name="Antonin V."/>
            <person name="Barry K.W."/>
            <person name="Bougher N.L."/>
            <person name="Buchanan P."/>
            <person name="Buyck B."/>
            <person name="Bense V."/>
            <person name="Catcheside P."/>
            <person name="Chovatia M."/>
            <person name="Cooper J."/>
            <person name="Damon W."/>
            <person name="Desjardin D."/>
            <person name="Finy P."/>
            <person name="Geml J."/>
            <person name="Haridas S."/>
            <person name="Hughes K."/>
            <person name="Justo A."/>
            <person name="Karasinski D."/>
            <person name="Kautmanova I."/>
            <person name="Kiss B."/>
            <person name="Kocsube S."/>
            <person name="Kotiranta H."/>
            <person name="LaButti K.M."/>
            <person name="Lechner B.E."/>
            <person name="Liimatainen K."/>
            <person name="Lipzen A."/>
            <person name="Lukacs Z."/>
            <person name="Mihaltcheva S."/>
            <person name="Morgado L.N."/>
            <person name="Niskanen T."/>
            <person name="Noordeloos M.E."/>
            <person name="Ohm R.A."/>
            <person name="Ortiz-Santana B."/>
            <person name="Ovrebo C."/>
            <person name="Racz N."/>
            <person name="Riley R."/>
            <person name="Savchenko A."/>
            <person name="Shiryaev A."/>
            <person name="Soop K."/>
            <person name="Spirin V."/>
            <person name="Szebenyi C."/>
            <person name="Tomsovsky M."/>
            <person name="Tulloss R.E."/>
            <person name="Uehling J."/>
            <person name="Grigoriev I.V."/>
            <person name="Vagvolgyi C."/>
            <person name="Papp T."/>
            <person name="Martin F.M."/>
            <person name="Miettinen O."/>
            <person name="Hibbett D.S."/>
            <person name="Nagy L.G."/>
        </authorList>
    </citation>
    <scope>NUCLEOTIDE SEQUENCE [LARGE SCALE GENOMIC DNA]</scope>
    <source>
        <strain evidence="1 2">CBS 166.37</strain>
    </source>
</reference>
<accession>A0A5C3LXM2</accession>
<organism evidence="1 2">
    <name type="scientific">Crucibulum laeve</name>
    <dbReference type="NCBI Taxonomy" id="68775"/>
    <lineage>
        <taxon>Eukaryota</taxon>
        <taxon>Fungi</taxon>
        <taxon>Dikarya</taxon>
        <taxon>Basidiomycota</taxon>
        <taxon>Agaricomycotina</taxon>
        <taxon>Agaricomycetes</taxon>
        <taxon>Agaricomycetidae</taxon>
        <taxon>Agaricales</taxon>
        <taxon>Agaricineae</taxon>
        <taxon>Nidulariaceae</taxon>
        <taxon>Crucibulum</taxon>
    </lineage>
</organism>
<dbReference type="OrthoDB" id="3050260at2759"/>
<evidence type="ECO:0000313" key="1">
    <source>
        <dbReference type="EMBL" id="TFK37884.1"/>
    </source>
</evidence>
<dbReference type="Proteomes" id="UP000308652">
    <property type="component" value="Unassembled WGS sequence"/>
</dbReference>
<dbReference type="AlphaFoldDB" id="A0A5C3LXM2"/>